<evidence type="ECO:0000256" key="2">
    <source>
        <dbReference type="ARBA" id="ARBA00022737"/>
    </source>
</evidence>
<dbReference type="PROSITE" id="PS50294">
    <property type="entry name" value="WD_REPEATS_REGION"/>
    <property type="match status" value="1"/>
</dbReference>
<dbReference type="Gene3D" id="2.130.10.10">
    <property type="entry name" value="YVTN repeat-like/Quinoprotein amine dehydrogenase"/>
    <property type="match status" value="1"/>
</dbReference>
<dbReference type="InterPro" id="IPR040324">
    <property type="entry name" value="WDR44/Dgr2"/>
</dbReference>
<reference evidence="4 5" key="1">
    <citation type="submission" date="2016-11" db="EMBL/GenBank/DDBJ databases">
        <title>The macronuclear genome of Stentor coeruleus: a giant cell with tiny introns.</title>
        <authorList>
            <person name="Slabodnick M."/>
            <person name="Ruby J.G."/>
            <person name="Reiff S.B."/>
            <person name="Swart E.C."/>
            <person name="Gosai S."/>
            <person name="Prabakaran S."/>
            <person name="Witkowska E."/>
            <person name="Larue G.E."/>
            <person name="Fisher S."/>
            <person name="Freeman R.M."/>
            <person name="Gunawardena J."/>
            <person name="Chu W."/>
            <person name="Stover N.A."/>
            <person name="Gregory B.D."/>
            <person name="Nowacki M."/>
            <person name="Derisi J."/>
            <person name="Roy S.W."/>
            <person name="Marshall W.F."/>
            <person name="Sood P."/>
        </authorList>
    </citation>
    <scope>NUCLEOTIDE SEQUENCE [LARGE SCALE GENOMIC DNA]</scope>
    <source>
        <strain evidence="4">WM001</strain>
    </source>
</reference>
<sequence length="440" mass="50020">MASDEEFYDACETFEQLNCTEPAVEQTPRIFFTDTALNQNSHQKIVDFAEYKTDVSLPASKMELFSWTTLNLAKKTNKEVKEFSGLEIIQTINLSSNSKRNWILKFSPDSKYLALAGESSIITLFKVVGHLSEKSPNIFDNPEEYKGHEQSIVSISWNIDSEHFLSCGIDCLVLLWKIGFTIPIRQFLHDNIVTCIGFNPLNSNIFYSGTLGKKIFLWTVNEGILENTYQTQGLITAGSYSNNGSLMAIGLSNGECIIYEVNNAVLTFITQVHCRNRKGLKSGGKKVTGIEFHDDQYLLITTNDSRIRLYSLENFSLLQKYKGGKCNEYPLQTTFSHNSVHIIRGSEDGNTYIWNTFKTNPKRRWSSLFTSSTKNNGYEYFTISKDKTLCNSIFGSSDLVKKVQNDYLLTGSEIIISHIILTTSNQKLYVLYNQFKNVPW</sequence>
<evidence type="ECO:0000256" key="1">
    <source>
        <dbReference type="ARBA" id="ARBA00022574"/>
    </source>
</evidence>
<dbReference type="OrthoDB" id="348505at2759"/>
<evidence type="ECO:0000313" key="4">
    <source>
        <dbReference type="EMBL" id="OMJ66234.1"/>
    </source>
</evidence>
<dbReference type="Pfam" id="PF00400">
    <property type="entry name" value="WD40"/>
    <property type="match status" value="1"/>
</dbReference>
<dbReference type="InterPro" id="IPR015943">
    <property type="entry name" value="WD40/YVTN_repeat-like_dom_sf"/>
</dbReference>
<feature type="repeat" description="WD" evidence="3">
    <location>
        <begin position="145"/>
        <end position="178"/>
    </location>
</feature>
<evidence type="ECO:0000256" key="3">
    <source>
        <dbReference type="PROSITE-ProRule" id="PRU00221"/>
    </source>
</evidence>
<dbReference type="EMBL" id="MPUH01001777">
    <property type="protein sequence ID" value="OMJ66234.1"/>
    <property type="molecule type" value="Genomic_DNA"/>
</dbReference>
<dbReference type="SUPFAM" id="SSF50978">
    <property type="entry name" value="WD40 repeat-like"/>
    <property type="match status" value="1"/>
</dbReference>
<keyword evidence="5" id="KW-1185">Reference proteome</keyword>
<dbReference type="InterPro" id="IPR001680">
    <property type="entry name" value="WD40_rpt"/>
</dbReference>
<dbReference type="SMART" id="SM00320">
    <property type="entry name" value="WD40"/>
    <property type="match status" value="6"/>
</dbReference>
<dbReference type="InterPro" id="IPR036322">
    <property type="entry name" value="WD40_repeat_dom_sf"/>
</dbReference>
<dbReference type="AlphaFoldDB" id="A0A1R2ANZ6"/>
<dbReference type="PROSITE" id="PS50082">
    <property type="entry name" value="WD_REPEATS_2"/>
    <property type="match status" value="1"/>
</dbReference>
<dbReference type="Proteomes" id="UP000187209">
    <property type="component" value="Unassembled WGS sequence"/>
</dbReference>
<organism evidence="4 5">
    <name type="scientific">Stentor coeruleus</name>
    <dbReference type="NCBI Taxonomy" id="5963"/>
    <lineage>
        <taxon>Eukaryota</taxon>
        <taxon>Sar</taxon>
        <taxon>Alveolata</taxon>
        <taxon>Ciliophora</taxon>
        <taxon>Postciliodesmatophora</taxon>
        <taxon>Heterotrichea</taxon>
        <taxon>Heterotrichida</taxon>
        <taxon>Stentoridae</taxon>
        <taxon>Stentor</taxon>
    </lineage>
</organism>
<gene>
    <name evidence="4" type="ORF">SteCoe_37000</name>
</gene>
<dbReference type="PANTHER" id="PTHR14221:SF0">
    <property type="entry name" value="WD REPEAT-CONTAINING PROTEIN 44"/>
    <property type="match status" value="1"/>
</dbReference>
<proteinExistence type="predicted"/>
<keyword evidence="1 3" id="KW-0853">WD repeat</keyword>
<evidence type="ECO:0000313" key="5">
    <source>
        <dbReference type="Proteomes" id="UP000187209"/>
    </source>
</evidence>
<keyword evidence="2" id="KW-0677">Repeat</keyword>
<comment type="caution">
    <text evidence="4">The sequence shown here is derived from an EMBL/GenBank/DDBJ whole genome shotgun (WGS) entry which is preliminary data.</text>
</comment>
<name>A0A1R2ANZ6_9CILI</name>
<dbReference type="PANTHER" id="PTHR14221">
    <property type="entry name" value="WD REPEAT DOMAIN 44"/>
    <property type="match status" value="1"/>
</dbReference>
<protein>
    <submittedName>
        <fullName evidence="4">Uncharacterized protein</fullName>
    </submittedName>
</protein>
<accession>A0A1R2ANZ6</accession>